<dbReference type="Gene3D" id="1.10.260.40">
    <property type="entry name" value="lambda repressor-like DNA-binding domains"/>
    <property type="match status" value="1"/>
</dbReference>
<dbReference type="InterPro" id="IPR036286">
    <property type="entry name" value="LexA/Signal_pep-like_sf"/>
</dbReference>
<dbReference type="PROSITE" id="PS50943">
    <property type="entry name" value="HTH_CROC1"/>
    <property type="match status" value="1"/>
</dbReference>
<dbReference type="InterPro" id="IPR010982">
    <property type="entry name" value="Lambda_DNA-bd_dom_sf"/>
</dbReference>
<dbReference type="PANTHER" id="PTHR40661:SF1">
    <property type="entry name" value="HTH CRO_C1-TYPE DOMAIN-CONTAINING PROTEIN"/>
    <property type="match status" value="1"/>
</dbReference>
<dbReference type="SUPFAM" id="SSF51306">
    <property type="entry name" value="LexA/Signal peptidase"/>
    <property type="match status" value="1"/>
</dbReference>
<gene>
    <name evidence="7" type="ORF">IV66_GL001473</name>
</gene>
<protein>
    <submittedName>
        <fullName evidence="7">Bifunctional S24 family peptidase transcriptional regulator</fullName>
    </submittedName>
</protein>
<dbReference type="InterPro" id="IPR015927">
    <property type="entry name" value="Peptidase_S24_S26A/B/C"/>
</dbReference>
<dbReference type="CDD" id="cd06529">
    <property type="entry name" value="S24_LexA-like"/>
    <property type="match status" value="1"/>
</dbReference>
<evidence type="ECO:0000256" key="5">
    <source>
        <dbReference type="ARBA" id="ARBA00023163"/>
    </source>
</evidence>
<evidence type="ECO:0000313" key="7">
    <source>
        <dbReference type="EMBL" id="KRN99470.1"/>
    </source>
</evidence>
<keyword evidence="5" id="KW-0804">Transcription</keyword>
<evidence type="ECO:0000256" key="2">
    <source>
        <dbReference type="ARBA" id="ARBA00022801"/>
    </source>
</evidence>
<dbReference type="Proteomes" id="UP000051886">
    <property type="component" value="Unassembled WGS sequence"/>
</dbReference>
<name>A0A0R2LC43_9LACO</name>
<evidence type="ECO:0000256" key="4">
    <source>
        <dbReference type="ARBA" id="ARBA00023125"/>
    </source>
</evidence>
<reference evidence="7 8" key="1">
    <citation type="journal article" date="2015" name="Genome Announc.">
        <title>Expanding the biotechnology potential of lactobacilli through comparative genomics of 213 strains and associated genera.</title>
        <authorList>
            <person name="Sun Z."/>
            <person name="Harris H.M."/>
            <person name="McCann A."/>
            <person name="Guo C."/>
            <person name="Argimon S."/>
            <person name="Zhang W."/>
            <person name="Yang X."/>
            <person name="Jeffery I.B."/>
            <person name="Cooney J.C."/>
            <person name="Kagawa T.F."/>
            <person name="Liu W."/>
            <person name="Song Y."/>
            <person name="Salvetti E."/>
            <person name="Wrobel A."/>
            <person name="Rasinkangas P."/>
            <person name="Parkhill J."/>
            <person name="Rea M.C."/>
            <person name="O'Sullivan O."/>
            <person name="Ritari J."/>
            <person name="Douillard F.P."/>
            <person name="Paul Ross R."/>
            <person name="Yang R."/>
            <person name="Briner A.E."/>
            <person name="Felis G.E."/>
            <person name="de Vos W.M."/>
            <person name="Barrangou R."/>
            <person name="Klaenhammer T.R."/>
            <person name="Caufield P.W."/>
            <person name="Cui Y."/>
            <person name="Zhang H."/>
            <person name="O'Toole P.W."/>
        </authorList>
    </citation>
    <scope>NUCLEOTIDE SEQUENCE [LARGE SCALE GENOMIC DNA]</scope>
    <source>
        <strain evidence="7 8">NBRC 103219</strain>
    </source>
</reference>
<dbReference type="PATRIC" id="fig|449659.4.peg.1495"/>
<dbReference type="SUPFAM" id="SSF47413">
    <property type="entry name" value="lambda repressor-like DNA-binding domains"/>
    <property type="match status" value="1"/>
</dbReference>
<dbReference type="CDD" id="cd00093">
    <property type="entry name" value="HTH_XRE"/>
    <property type="match status" value="1"/>
</dbReference>
<dbReference type="Pfam" id="PF00717">
    <property type="entry name" value="Peptidase_S24"/>
    <property type="match status" value="1"/>
</dbReference>
<dbReference type="GO" id="GO:0003677">
    <property type="term" value="F:DNA binding"/>
    <property type="evidence" value="ECO:0007669"/>
    <property type="project" value="UniProtKB-KW"/>
</dbReference>
<dbReference type="GO" id="GO:0006508">
    <property type="term" value="P:proteolysis"/>
    <property type="evidence" value="ECO:0007669"/>
    <property type="project" value="UniProtKB-KW"/>
</dbReference>
<dbReference type="PROSITE" id="PS00501">
    <property type="entry name" value="SPASE_I_1"/>
    <property type="match status" value="1"/>
</dbReference>
<dbReference type="Gene3D" id="2.10.109.10">
    <property type="entry name" value="Umud Fragment, subunit A"/>
    <property type="match status" value="1"/>
</dbReference>
<accession>A0A0R2LC43</accession>
<dbReference type="GO" id="GO:0016020">
    <property type="term" value="C:membrane"/>
    <property type="evidence" value="ECO:0007669"/>
    <property type="project" value="InterPro"/>
</dbReference>
<dbReference type="STRING" id="449659.IV66_GL001473"/>
<dbReference type="PANTHER" id="PTHR40661">
    <property type="match status" value="1"/>
</dbReference>
<organism evidence="7 8">
    <name type="scientific">Ligilactobacillus pobuzihii</name>
    <dbReference type="NCBI Taxonomy" id="449659"/>
    <lineage>
        <taxon>Bacteria</taxon>
        <taxon>Bacillati</taxon>
        <taxon>Bacillota</taxon>
        <taxon>Bacilli</taxon>
        <taxon>Lactobacillales</taxon>
        <taxon>Lactobacillaceae</taxon>
        <taxon>Ligilactobacillus</taxon>
    </lineage>
</organism>
<dbReference type="EMBL" id="JQCN01000031">
    <property type="protein sequence ID" value="KRN99470.1"/>
    <property type="molecule type" value="Genomic_DNA"/>
</dbReference>
<evidence type="ECO:0000259" key="6">
    <source>
        <dbReference type="PROSITE" id="PS50943"/>
    </source>
</evidence>
<keyword evidence="8" id="KW-1185">Reference proteome</keyword>
<keyword evidence="4" id="KW-0238">DNA-binding</keyword>
<keyword evidence="1" id="KW-0645">Protease</keyword>
<evidence type="ECO:0000256" key="3">
    <source>
        <dbReference type="ARBA" id="ARBA00023015"/>
    </source>
</evidence>
<dbReference type="InterPro" id="IPR001387">
    <property type="entry name" value="Cro/C1-type_HTH"/>
</dbReference>
<feature type="domain" description="HTH cro/C1-type" evidence="6">
    <location>
        <begin position="14"/>
        <end position="47"/>
    </location>
</feature>
<dbReference type="Pfam" id="PF01381">
    <property type="entry name" value="HTH_3"/>
    <property type="match status" value="1"/>
</dbReference>
<keyword evidence="3" id="KW-0805">Transcription regulation</keyword>
<dbReference type="GO" id="GO:0004252">
    <property type="term" value="F:serine-type endopeptidase activity"/>
    <property type="evidence" value="ECO:0007669"/>
    <property type="project" value="InterPro"/>
</dbReference>
<comment type="caution">
    <text evidence="7">The sequence shown here is derived from an EMBL/GenBank/DDBJ whole genome shotgun (WGS) entry which is preliminary data.</text>
</comment>
<dbReference type="InterPro" id="IPR019756">
    <property type="entry name" value="Pept_S26A_signal_pept_1_Ser-AS"/>
</dbReference>
<sequence length="220" mass="24854">MDQLTLANKLGRKSVSSVSEWEKGKYTPKVGVLADIAHIFNVSLEDLMNTDLRKENSQNKVDIFPIFNELTDEHKYEVYDYAQSKLDEQNHPNVHNIEESKQNYTIDVLGAVSAGTGEWLDGQSKETVTIEGPIPKYDFAVRVNGNSMEPTFSDGEILFVNKVDEARNNQFVIAEVNGEAFVKKLFVSMDGVKLISLNRDYDDIVIHDYDDYQIVGVVVL</sequence>
<evidence type="ECO:0000313" key="8">
    <source>
        <dbReference type="Proteomes" id="UP000051886"/>
    </source>
</evidence>
<evidence type="ECO:0000256" key="1">
    <source>
        <dbReference type="ARBA" id="ARBA00022670"/>
    </source>
</evidence>
<keyword evidence="2" id="KW-0378">Hydrolase</keyword>
<proteinExistence type="predicted"/>
<dbReference type="AlphaFoldDB" id="A0A0R2LC43"/>
<dbReference type="InterPro" id="IPR039418">
    <property type="entry name" value="LexA-like"/>
</dbReference>